<dbReference type="Proteomes" id="UP000636800">
    <property type="component" value="Chromosome 11"/>
</dbReference>
<gene>
    <name evidence="2" type="ORF">HPP92_021657</name>
    <name evidence="1" type="ORF">HPP92_021977</name>
</gene>
<organism evidence="1 3">
    <name type="scientific">Vanilla planifolia</name>
    <name type="common">Vanilla</name>
    <dbReference type="NCBI Taxonomy" id="51239"/>
    <lineage>
        <taxon>Eukaryota</taxon>
        <taxon>Viridiplantae</taxon>
        <taxon>Streptophyta</taxon>
        <taxon>Embryophyta</taxon>
        <taxon>Tracheophyta</taxon>
        <taxon>Spermatophyta</taxon>
        <taxon>Magnoliopsida</taxon>
        <taxon>Liliopsida</taxon>
        <taxon>Asparagales</taxon>
        <taxon>Orchidaceae</taxon>
        <taxon>Vanilloideae</taxon>
        <taxon>Vanilleae</taxon>
        <taxon>Vanilla</taxon>
    </lineage>
</organism>
<reference evidence="3 4" key="1">
    <citation type="journal article" date="2020" name="Nat. Food">
        <title>A phased Vanilla planifolia genome enables genetic improvement of flavour and production.</title>
        <authorList>
            <person name="Hasing T."/>
            <person name="Tang H."/>
            <person name="Brym M."/>
            <person name="Khazi F."/>
            <person name="Huang T."/>
            <person name="Chambers A.H."/>
        </authorList>
    </citation>
    <scope>NUCLEOTIDE SEQUENCE [LARGE SCALE GENOMIC DNA]</scope>
    <source>
        <tissue evidence="1">Leaf</tissue>
    </source>
</reference>
<proteinExistence type="predicted"/>
<evidence type="ECO:0000313" key="4">
    <source>
        <dbReference type="Proteomes" id="UP000639772"/>
    </source>
</evidence>
<comment type="caution">
    <text evidence="1">The sequence shown here is derived from an EMBL/GenBank/DDBJ whole genome shotgun (WGS) entry which is preliminary data.</text>
</comment>
<protein>
    <submittedName>
        <fullName evidence="1">Uncharacterized protein</fullName>
    </submittedName>
</protein>
<dbReference type="AlphaFoldDB" id="A0A835UI64"/>
<sequence length="80" mass="8841">MSGETKSLLGRCQISKIALNGLPVWIRSEPHRARSLDVVAVRRGDSQSPPSCSTIRQRPISIALSRPSSHRVSSMTFRRA</sequence>
<dbReference type="Proteomes" id="UP000639772">
    <property type="component" value="Chromosome 11"/>
</dbReference>
<dbReference type="EMBL" id="JADCNM010000011">
    <property type="protein sequence ID" value="KAG0463181.1"/>
    <property type="molecule type" value="Genomic_DNA"/>
</dbReference>
<accession>A0A835UI64</accession>
<evidence type="ECO:0000313" key="2">
    <source>
        <dbReference type="EMBL" id="KAG0463181.1"/>
    </source>
</evidence>
<keyword evidence="3" id="KW-1185">Reference proteome</keyword>
<name>A0A835UI64_VANPL</name>
<evidence type="ECO:0000313" key="1">
    <source>
        <dbReference type="EMBL" id="KAG0461680.1"/>
    </source>
</evidence>
<dbReference type="EMBL" id="JADCNL010000011">
    <property type="protein sequence ID" value="KAG0461680.1"/>
    <property type="molecule type" value="Genomic_DNA"/>
</dbReference>
<evidence type="ECO:0000313" key="3">
    <source>
        <dbReference type="Proteomes" id="UP000636800"/>
    </source>
</evidence>